<dbReference type="Pfam" id="PF00160">
    <property type="entry name" value="Pro_isomerase"/>
    <property type="match status" value="1"/>
</dbReference>
<evidence type="ECO:0000256" key="3">
    <source>
        <dbReference type="ARBA" id="ARBA00023235"/>
    </source>
</evidence>
<dbReference type="EMBL" id="NWBU01000004">
    <property type="protein sequence ID" value="PTQ13105.1"/>
    <property type="molecule type" value="Genomic_DNA"/>
</dbReference>
<name>A0A2T5G1T3_9SPHN</name>
<dbReference type="InterPro" id="IPR029000">
    <property type="entry name" value="Cyclophilin-like_dom_sf"/>
</dbReference>
<evidence type="ECO:0000313" key="7">
    <source>
        <dbReference type="Proteomes" id="UP000244162"/>
    </source>
</evidence>
<dbReference type="SUPFAM" id="SSF50891">
    <property type="entry name" value="Cyclophilin-like"/>
    <property type="match status" value="1"/>
</dbReference>
<accession>A0A2T5G1T3</accession>
<keyword evidence="4" id="KW-0732">Signal</keyword>
<dbReference type="InterPro" id="IPR044665">
    <property type="entry name" value="E_coli_cyclophilin_A-like"/>
</dbReference>
<keyword evidence="3 6" id="KW-0413">Isomerase</keyword>
<evidence type="ECO:0000313" key="6">
    <source>
        <dbReference type="EMBL" id="PTQ13105.1"/>
    </source>
</evidence>
<evidence type="ECO:0000259" key="5">
    <source>
        <dbReference type="PROSITE" id="PS50072"/>
    </source>
</evidence>
<keyword evidence="7" id="KW-1185">Reference proteome</keyword>
<dbReference type="InterPro" id="IPR002130">
    <property type="entry name" value="Cyclophilin-type_PPIase_dom"/>
</dbReference>
<gene>
    <name evidence="6" type="ORF">CLG96_02945</name>
</gene>
<feature type="chain" id="PRO_5015437092" description="peptidylprolyl isomerase" evidence="4">
    <location>
        <begin position="30"/>
        <end position="307"/>
    </location>
</feature>
<organism evidence="6 7">
    <name type="scientific">Sphingomonas oleivorans</name>
    <dbReference type="NCBI Taxonomy" id="1735121"/>
    <lineage>
        <taxon>Bacteria</taxon>
        <taxon>Pseudomonadati</taxon>
        <taxon>Pseudomonadota</taxon>
        <taxon>Alphaproteobacteria</taxon>
        <taxon>Sphingomonadales</taxon>
        <taxon>Sphingomonadaceae</taxon>
        <taxon>Sphingomonas</taxon>
    </lineage>
</organism>
<dbReference type="RefSeq" id="WP_107966339.1">
    <property type="nucleotide sequence ID" value="NZ_NWBU01000004.1"/>
</dbReference>
<feature type="signal peptide" evidence="4">
    <location>
        <begin position="1"/>
        <end position="29"/>
    </location>
</feature>
<reference evidence="6 7" key="1">
    <citation type="submission" date="2017-09" db="EMBL/GenBank/DDBJ databases">
        <title>Sphingomonas panjinensis sp.nov., isolated from oil-contaminated soil.</title>
        <authorList>
            <person name="Wang L."/>
            <person name="Chen L."/>
        </authorList>
    </citation>
    <scope>NUCLEOTIDE SEQUENCE [LARGE SCALE GENOMIC DNA]</scope>
    <source>
        <strain evidence="6 7">FW-11</strain>
    </source>
</reference>
<feature type="domain" description="PPIase cyclophilin-type" evidence="5">
    <location>
        <begin position="68"/>
        <end position="249"/>
    </location>
</feature>
<dbReference type="EC" id="5.2.1.8" evidence="1"/>
<protein>
    <recommendedName>
        <fullName evidence="1">peptidylprolyl isomerase</fullName>
        <ecNumber evidence="1">5.2.1.8</ecNumber>
    </recommendedName>
</protein>
<dbReference type="AlphaFoldDB" id="A0A2T5G1T3"/>
<comment type="caution">
    <text evidence="6">The sequence shown here is derived from an EMBL/GenBank/DDBJ whole genome shotgun (WGS) entry which is preliminary data.</text>
</comment>
<dbReference type="GO" id="GO:0003755">
    <property type="term" value="F:peptidyl-prolyl cis-trans isomerase activity"/>
    <property type="evidence" value="ECO:0007669"/>
    <property type="project" value="UniProtKB-KW"/>
</dbReference>
<evidence type="ECO:0000256" key="4">
    <source>
        <dbReference type="SAM" id="SignalP"/>
    </source>
</evidence>
<evidence type="ECO:0000256" key="1">
    <source>
        <dbReference type="ARBA" id="ARBA00013194"/>
    </source>
</evidence>
<dbReference type="PANTHER" id="PTHR43246">
    <property type="entry name" value="PEPTIDYL-PROLYL CIS-TRANS ISOMERASE CYP38, CHLOROPLASTIC"/>
    <property type="match status" value="1"/>
</dbReference>
<sequence>MVYYLPRTALRALAPAMSLLGLLAPGAGAQAPTPAPLTPAKILADAPPGAWRKVAPENLLMMTLAGGGRVAIELAPEFAPAHVANIVRLARAGWFDGTSINRAQDNYVVQWGDATEAKPLPAAIVANPPAEYERPAAGLAFDALPYRDAYAPRIGFVAGQPAAAEGNIAWLAHCYGMVGVGRSNAPDTGTGAELYAVIGHGPRHLDRNIALVGRVIDNMGDLAARRRGTAALGFYADPAEREAIVSVRLAADLPAAERPAYEVLGTDRPAFAAWVKARANRKDDFFIRPAGAVDLCNALPPVRKAGG</sequence>
<dbReference type="PROSITE" id="PS50072">
    <property type="entry name" value="CSA_PPIASE_2"/>
    <property type="match status" value="1"/>
</dbReference>
<dbReference type="Gene3D" id="2.40.100.10">
    <property type="entry name" value="Cyclophilin-like"/>
    <property type="match status" value="1"/>
</dbReference>
<dbReference type="OrthoDB" id="9807797at2"/>
<dbReference type="Proteomes" id="UP000244162">
    <property type="component" value="Unassembled WGS sequence"/>
</dbReference>
<proteinExistence type="predicted"/>
<keyword evidence="2" id="KW-0697">Rotamase</keyword>
<evidence type="ECO:0000256" key="2">
    <source>
        <dbReference type="ARBA" id="ARBA00023110"/>
    </source>
</evidence>